<dbReference type="GO" id="GO:0005524">
    <property type="term" value="F:ATP binding"/>
    <property type="evidence" value="ECO:0007669"/>
    <property type="project" value="UniProtKB-KW"/>
</dbReference>
<dbReference type="InterPro" id="IPR017871">
    <property type="entry name" value="ABC_transporter-like_CS"/>
</dbReference>
<dbReference type="GO" id="GO:0031460">
    <property type="term" value="P:glycine betaine transport"/>
    <property type="evidence" value="ECO:0007669"/>
    <property type="project" value="InterPro"/>
</dbReference>
<dbReference type="GO" id="GO:0016020">
    <property type="term" value="C:membrane"/>
    <property type="evidence" value="ECO:0007669"/>
    <property type="project" value="InterPro"/>
</dbReference>
<comment type="similarity">
    <text evidence="1">Belongs to the ABC transporter superfamily.</text>
</comment>
<dbReference type="NCBIfam" id="TIGR01186">
    <property type="entry name" value="proV"/>
    <property type="match status" value="1"/>
</dbReference>
<evidence type="ECO:0000256" key="4">
    <source>
        <dbReference type="ARBA" id="ARBA00022840"/>
    </source>
</evidence>
<dbReference type="GO" id="GO:0006865">
    <property type="term" value="P:amino acid transport"/>
    <property type="evidence" value="ECO:0007669"/>
    <property type="project" value="UniProtKB-KW"/>
</dbReference>
<keyword evidence="4" id="KW-0067">ATP-binding</keyword>
<dbReference type="FunFam" id="3.40.50.300:FF:000201">
    <property type="entry name" value="Glycine betaine/L-proline ABC transporter ATP-binding protein"/>
    <property type="match status" value="1"/>
</dbReference>
<organism evidence="7">
    <name type="scientific">marine metagenome</name>
    <dbReference type="NCBI Taxonomy" id="408172"/>
    <lineage>
        <taxon>unclassified sequences</taxon>
        <taxon>metagenomes</taxon>
        <taxon>ecological metagenomes</taxon>
    </lineage>
</organism>
<dbReference type="InterPro" id="IPR051921">
    <property type="entry name" value="ABC_osmolyte_uptake_ATP-bind"/>
</dbReference>
<sequence length="421" mass="46423">MSIDNDMLEVAVQEEEVCIAVRSLWKVFGDDPSLVMSGEYAGKSKAEIQETLNSVIALQDVSFDVYKGETFVVMGLSGSGKSTLVRCLTRLIEPDAGRVYVDEEDVIKYNRSDLTKFRRTKTAMVFQYFGLMPNRTILENVAFGLEIQGVDKEIRQQKAREVLENVGLKGWEDNYAFELSGGMQQRVGLARALAVDPEILLMDEPFSALDPLIRREMQEELLVLQKTLKKTIVFITHDLDEALRMGNRIAIMRDGKIVQLGSPEEIVENPSDDYVGDFVRSISRTRVLGAASIMDDPCNTTIESQKPSEVLAQLSGTGEEYSFVLDSDGKILGVVTLDDVSSISDPDDSSIESITISDAPIFSKAYADTPINELVPLSAMSECPIAVVDDQDRLLGVVSRGDLLISLAESHQAQQADAVAY</sequence>
<keyword evidence="5" id="KW-0029">Amino-acid transport</keyword>
<dbReference type="InterPro" id="IPR000644">
    <property type="entry name" value="CBS_dom"/>
</dbReference>
<dbReference type="PANTHER" id="PTHR43869">
    <property type="entry name" value="GLYCINE BETAINE/PROLINE BETAINE TRANSPORT SYSTEM ATP-BINDING PROTEIN PROV"/>
    <property type="match status" value="1"/>
</dbReference>
<reference evidence="7" key="1">
    <citation type="submission" date="2018-05" db="EMBL/GenBank/DDBJ databases">
        <authorList>
            <person name="Lanie J.A."/>
            <person name="Ng W.-L."/>
            <person name="Kazmierczak K.M."/>
            <person name="Andrzejewski T.M."/>
            <person name="Davidsen T.M."/>
            <person name="Wayne K.J."/>
            <person name="Tettelin H."/>
            <person name="Glass J.I."/>
            <person name="Rusch D."/>
            <person name="Podicherti R."/>
            <person name="Tsui H.-C.T."/>
            <person name="Winkler M.E."/>
        </authorList>
    </citation>
    <scope>NUCLEOTIDE SEQUENCE</scope>
</reference>
<evidence type="ECO:0000256" key="5">
    <source>
        <dbReference type="ARBA" id="ARBA00022970"/>
    </source>
</evidence>
<dbReference type="InterPro" id="IPR003593">
    <property type="entry name" value="AAA+_ATPase"/>
</dbReference>
<dbReference type="PROSITE" id="PS00211">
    <property type="entry name" value="ABC_TRANSPORTER_1"/>
    <property type="match status" value="1"/>
</dbReference>
<dbReference type="PROSITE" id="PS50893">
    <property type="entry name" value="ABC_TRANSPORTER_2"/>
    <property type="match status" value="1"/>
</dbReference>
<keyword evidence="2" id="KW-0813">Transport</keyword>
<dbReference type="PANTHER" id="PTHR43869:SF1">
    <property type="entry name" value="GLYCINE BETAINE_PROLINE BETAINE TRANSPORT SYSTEM ATP-BINDING PROTEIN PROV"/>
    <property type="match status" value="1"/>
</dbReference>
<dbReference type="InterPro" id="IPR027417">
    <property type="entry name" value="P-loop_NTPase"/>
</dbReference>
<dbReference type="SUPFAM" id="SSF54631">
    <property type="entry name" value="CBS-domain pair"/>
    <property type="match status" value="1"/>
</dbReference>
<dbReference type="InterPro" id="IPR003439">
    <property type="entry name" value="ABC_transporter-like_ATP-bd"/>
</dbReference>
<name>A0A382CP12_9ZZZZ</name>
<dbReference type="CDD" id="cd03294">
    <property type="entry name" value="ABC_Pro_Gly_Betaine"/>
    <property type="match status" value="1"/>
</dbReference>
<evidence type="ECO:0000256" key="1">
    <source>
        <dbReference type="ARBA" id="ARBA00005417"/>
    </source>
</evidence>
<feature type="domain" description="ABC transporter" evidence="6">
    <location>
        <begin position="43"/>
        <end position="279"/>
    </location>
</feature>
<keyword evidence="3" id="KW-0547">Nucleotide-binding</keyword>
<dbReference type="EMBL" id="UINC01035124">
    <property type="protein sequence ID" value="SVB27033.1"/>
    <property type="molecule type" value="Genomic_DNA"/>
</dbReference>
<dbReference type="Gene3D" id="3.10.580.10">
    <property type="entry name" value="CBS-domain"/>
    <property type="match status" value="1"/>
</dbReference>
<evidence type="ECO:0000259" key="6">
    <source>
        <dbReference type="PROSITE" id="PS50893"/>
    </source>
</evidence>
<dbReference type="InterPro" id="IPR005892">
    <property type="entry name" value="Gly-betaine_transp_ATP-bd"/>
</dbReference>
<evidence type="ECO:0000256" key="2">
    <source>
        <dbReference type="ARBA" id="ARBA00022448"/>
    </source>
</evidence>
<evidence type="ECO:0000313" key="7">
    <source>
        <dbReference type="EMBL" id="SVB27033.1"/>
    </source>
</evidence>
<proteinExistence type="inferred from homology"/>
<dbReference type="SUPFAM" id="SSF52540">
    <property type="entry name" value="P-loop containing nucleoside triphosphate hydrolases"/>
    <property type="match status" value="1"/>
</dbReference>
<dbReference type="GO" id="GO:0006950">
    <property type="term" value="P:response to stress"/>
    <property type="evidence" value="ECO:0007669"/>
    <property type="project" value="UniProtKB-ARBA"/>
</dbReference>
<dbReference type="GO" id="GO:0016887">
    <property type="term" value="F:ATP hydrolysis activity"/>
    <property type="evidence" value="ECO:0007669"/>
    <property type="project" value="InterPro"/>
</dbReference>
<dbReference type="SMART" id="SM00382">
    <property type="entry name" value="AAA"/>
    <property type="match status" value="1"/>
</dbReference>
<accession>A0A382CP12</accession>
<dbReference type="Pfam" id="PF00005">
    <property type="entry name" value="ABC_tran"/>
    <property type="match status" value="1"/>
</dbReference>
<evidence type="ECO:0000256" key="3">
    <source>
        <dbReference type="ARBA" id="ARBA00022741"/>
    </source>
</evidence>
<gene>
    <name evidence="7" type="ORF">METZ01_LOCUS179887</name>
</gene>
<dbReference type="Gene3D" id="3.40.50.300">
    <property type="entry name" value="P-loop containing nucleotide triphosphate hydrolases"/>
    <property type="match status" value="1"/>
</dbReference>
<dbReference type="AlphaFoldDB" id="A0A382CP12"/>
<dbReference type="InterPro" id="IPR046342">
    <property type="entry name" value="CBS_dom_sf"/>
</dbReference>
<dbReference type="Pfam" id="PF00571">
    <property type="entry name" value="CBS"/>
    <property type="match status" value="2"/>
</dbReference>
<protein>
    <recommendedName>
        <fullName evidence="6">ABC transporter domain-containing protein</fullName>
    </recommendedName>
</protein>